<protein>
    <recommendedName>
        <fullName evidence="3">Cardiolipin synthetase</fullName>
    </recommendedName>
</protein>
<keyword evidence="2" id="KW-1185">Reference proteome</keyword>
<sequence>MKRIAGIILLGLLGCSDAELVSSWKNPDIVIFDASKVLVVGMTPNPEARQAFESRMMEKFEEQGVEAMRSIDLFDVNFTVSARTEAELDDVEQSLLDKDFDAILFTKILGSETRQTLAKKLSDIDRQNGRFKDDYLSHQNIYYEDDYYDQYTVYLVESSLYCICVGKERELIWRGVLEIPDPIESESTIEEYIDLVVSAMKEQELIFRDKNP</sequence>
<dbReference type="EMBL" id="BMFH01000001">
    <property type="protein sequence ID" value="GGD43259.1"/>
    <property type="molecule type" value="Genomic_DNA"/>
</dbReference>
<dbReference type="Proteomes" id="UP000625780">
    <property type="component" value="Unassembled WGS sequence"/>
</dbReference>
<gene>
    <name evidence="1" type="ORF">GCM10011361_07760</name>
</gene>
<evidence type="ECO:0000313" key="1">
    <source>
        <dbReference type="EMBL" id="GGD43259.1"/>
    </source>
</evidence>
<comment type="caution">
    <text evidence="1">The sequence shown here is derived from an EMBL/GenBank/DDBJ whole genome shotgun (WGS) entry which is preliminary data.</text>
</comment>
<evidence type="ECO:0008006" key="3">
    <source>
        <dbReference type="Google" id="ProtNLM"/>
    </source>
</evidence>
<evidence type="ECO:0000313" key="2">
    <source>
        <dbReference type="Proteomes" id="UP000625780"/>
    </source>
</evidence>
<reference evidence="2" key="1">
    <citation type="journal article" date="2019" name="Int. J. Syst. Evol. Microbiol.">
        <title>The Global Catalogue of Microorganisms (GCM) 10K type strain sequencing project: providing services to taxonomists for standard genome sequencing and annotation.</title>
        <authorList>
            <consortium name="The Broad Institute Genomics Platform"/>
            <consortium name="The Broad Institute Genome Sequencing Center for Infectious Disease"/>
            <person name="Wu L."/>
            <person name="Ma J."/>
        </authorList>
    </citation>
    <scope>NUCLEOTIDE SEQUENCE [LARGE SCALE GENOMIC DNA]</scope>
    <source>
        <strain evidence="2">CGMCC 1.12606</strain>
    </source>
</reference>
<name>A0ABQ1QS54_9FLAO</name>
<dbReference type="PROSITE" id="PS51257">
    <property type="entry name" value="PROKAR_LIPOPROTEIN"/>
    <property type="match status" value="1"/>
</dbReference>
<proteinExistence type="predicted"/>
<organism evidence="1 2">
    <name type="scientific">Muriicola marianensis</name>
    <dbReference type="NCBI Taxonomy" id="1324801"/>
    <lineage>
        <taxon>Bacteria</taxon>
        <taxon>Pseudomonadati</taxon>
        <taxon>Bacteroidota</taxon>
        <taxon>Flavobacteriia</taxon>
        <taxon>Flavobacteriales</taxon>
        <taxon>Flavobacteriaceae</taxon>
        <taxon>Muriicola</taxon>
    </lineage>
</organism>
<accession>A0ABQ1QS54</accession>
<dbReference type="RefSeq" id="WP_188369383.1">
    <property type="nucleotide sequence ID" value="NZ_BMFH01000001.1"/>
</dbReference>